<keyword evidence="2" id="KW-1185">Reference proteome</keyword>
<dbReference type="EMBL" id="GG697355">
    <property type="protein sequence ID" value="EFQ31443.1"/>
    <property type="molecule type" value="Genomic_DNA"/>
</dbReference>
<dbReference type="VEuPathDB" id="FungiDB:GLRG_06587"/>
<protein>
    <submittedName>
        <fullName evidence="1">Uncharacterized protein</fullName>
    </submittedName>
</protein>
<dbReference type="HOGENOM" id="CLU_2904067_0_0_1"/>
<dbReference type="GeneID" id="24411952"/>
<name>E3QKQ5_COLGM</name>
<sequence>MPGQALLPPCRITAEGQGLRYVFKAVPLKVLEEWICNLRPHDRLRLGWACPNEVLSIDLTGR</sequence>
<dbReference type="Proteomes" id="UP000008782">
    <property type="component" value="Unassembled WGS sequence"/>
</dbReference>
<dbReference type="AlphaFoldDB" id="E3QKQ5"/>
<proteinExistence type="predicted"/>
<evidence type="ECO:0000313" key="1">
    <source>
        <dbReference type="EMBL" id="EFQ31443.1"/>
    </source>
</evidence>
<accession>E3QKQ5</accession>
<reference evidence="2" key="1">
    <citation type="journal article" date="2012" name="Nat. Genet.">
        <title>Lifestyle transitions in plant pathogenic Colletotrichum fungi deciphered by genome and transcriptome analyses.</title>
        <authorList>
            <person name="O'Connell R.J."/>
            <person name="Thon M.R."/>
            <person name="Hacquard S."/>
            <person name="Amyotte S.G."/>
            <person name="Kleemann J."/>
            <person name="Torres M.F."/>
            <person name="Damm U."/>
            <person name="Buiate E.A."/>
            <person name="Epstein L."/>
            <person name="Alkan N."/>
            <person name="Altmueller J."/>
            <person name="Alvarado-Balderrama L."/>
            <person name="Bauser C.A."/>
            <person name="Becker C."/>
            <person name="Birren B.W."/>
            <person name="Chen Z."/>
            <person name="Choi J."/>
            <person name="Crouch J.A."/>
            <person name="Duvick J.P."/>
            <person name="Farman M.A."/>
            <person name="Gan P."/>
            <person name="Heiman D."/>
            <person name="Henrissat B."/>
            <person name="Howard R.J."/>
            <person name="Kabbage M."/>
            <person name="Koch C."/>
            <person name="Kracher B."/>
            <person name="Kubo Y."/>
            <person name="Law A.D."/>
            <person name="Lebrun M.-H."/>
            <person name="Lee Y.-H."/>
            <person name="Miyara I."/>
            <person name="Moore N."/>
            <person name="Neumann U."/>
            <person name="Nordstroem K."/>
            <person name="Panaccione D.G."/>
            <person name="Panstruga R."/>
            <person name="Place M."/>
            <person name="Proctor R.H."/>
            <person name="Prusky D."/>
            <person name="Rech G."/>
            <person name="Reinhardt R."/>
            <person name="Rollins J.A."/>
            <person name="Rounsley S."/>
            <person name="Schardl C.L."/>
            <person name="Schwartz D.C."/>
            <person name="Shenoy N."/>
            <person name="Shirasu K."/>
            <person name="Sikhakolli U.R."/>
            <person name="Stueber K."/>
            <person name="Sukno S.A."/>
            <person name="Sweigard J.A."/>
            <person name="Takano Y."/>
            <person name="Takahara H."/>
            <person name="Trail F."/>
            <person name="van der Does H.C."/>
            <person name="Voll L.M."/>
            <person name="Will I."/>
            <person name="Young S."/>
            <person name="Zeng Q."/>
            <person name="Zhang J."/>
            <person name="Zhou S."/>
            <person name="Dickman M.B."/>
            <person name="Schulze-Lefert P."/>
            <person name="Ver Loren van Themaat E."/>
            <person name="Ma L.-J."/>
            <person name="Vaillancourt L.J."/>
        </authorList>
    </citation>
    <scope>NUCLEOTIDE SEQUENCE [LARGE SCALE GENOMIC DNA]</scope>
    <source>
        <strain evidence="2">M1.001 / M2 / FGSC 10212</strain>
    </source>
</reference>
<organism evidence="2">
    <name type="scientific">Colletotrichum graminicola (strain M1.001 / M2 / FGSC 10212)</name>
    <name type="common">Maize anthracnose fungus</name>
    <name type="synonym">Glomerella graminicola</name>
    <dbReference type="NCBI Taxonomy" id="645133"/>
    <lineage>
        <taxon>Eukaryota</taxon>
        <taxon>Fungi</taxon>
        <taxon>Dikarya</taxon>
        <taxon>Ascomycota</taxon>
        <taxon>Pezizomycotina</taxon>
        <taxon>Sordariomycetes</taxon>
        <taxon>Hypocreomycetidae</taxon>
        <taxon>Glomerellales</taxon>
        <taxon>Glomerellaceae</taxon>
        <taxon>Colletotrichum</taxon>
        <taxon>Colletotrichum graminicola species complex</taxon>
    </lineage>
</organism>
<dbReference type="RefSeq" id="XP_008095463.1">
    <property type="nucleotide sequence ID" value="XM_008097272.1"/>
</dbReference>
<gene>
    <name evidence="1" type="ORF">GLRG_06587</name>
</gene>
<evidence type="ECO:0000313" key="2">
    <source>
        <dbReference type="Proteomes" id="UP000008782"/>
    </source>
</evidence>